<sequence>MRTTLDDLYDIAAIGDEDARRIAAGVFIAERMALYRRIARPLCRRYGLSVDNHLDDMASVVCEVAIKMVEQLTSDVESLDKVRNFEALLHVSCADRARSYAHSELGRAPVSGMQSVMRRRVTLERTRDQLRANQHREPTDAETVEAHNEQVSLTRKDAAYQGALATAADLGEVGALNIDNHDRVVDEPDFILHPTEGRELVKTILDAAGTSGDPVVAAVADAWAGSYYSQEEGQLATTAQISQALDLPERRVRRVLVQVRGMGIEILERRFGITADQAAAS</sequence>
<accession>A0ABX2Y8E1</accession>
<protein>
    <submittedName>
        <fullName evidence="1">Uncharacterized protein</fullName>
    </submittedName>
</protein>
<dbReference type="Proteomes" id="UP000093412">
    <property type="component" value="Unassembled WGS sequence"/>
</dbReference>
<dbReference type="RefSeq" id="WP_068624079.1">
    <property type="nucleotide sequence ID" value="NZ_MAQA01000003.1"/>
</dbReference>
<gene>
    <name evidence="1" type="ORF">OERS_04550</name>
</gene>
<reference evidence="1 2" key="1">
    <citation type="submission" date="2016-06" db="EMBL/GenBank/DDBJ databases">
        <title>Genome sequence of Oerskovia enterophila DSM 43852.</title>
        <authorList>
            <person name="Poehlein A."/>
            <person name="Jag V."/>
            <person name="Bengelsdorf F.R."/>
            <person name="Daniel R."/>
            <person name="Duerre P."/>
        </authorList>
    </citation>
    <scope>NUCLEOTIDE SEQUENCE [LARGE SCALE GENOMIC DNA]</scope>
    <source>
        <strain evidence="1 2">DSM 43852</strain>
    </source>
</reference>
<name>A0ABX2Y8E1_9CELL</name>
<keyword evidence="2" id="KW-1185">Reference proteome</keyword>
<evidence type="ECO:0000313" key="2">
    <source>
        <dbReference type="Proteomes" id="UP000093412"/>
    </source>
</evidence>
<proteinExistence type="predicted"/>
<evidence type="ECO:0000313" key="1">
    <source>
        <dbReference type="EMBL" id="OCI32863.1"/>
    </source>
</evidence>
<comment type="caution">
    <text evidence="1">The sequence shown here is derived from an EMBL/GenBank/DDBJ whole genome shotgun (WGS) entry which is preliminary data.</text>
</comment>
<dbReference type="EMBL" id="MAQA01000003">
    <property type="protein sequence ID" value="OCI32863.1"/>
    <property type="molecule type" value="Genomic_DNA"/>
</dbReference>
<organism evidence="1 2">
    <name type="scientific">Oerskovia enterophila</name>
    <dbReference type="NCBI Taxonomy" id="43678"/>
    <lineage>
        <taxon>Bacteria</taxon>
        <taxon>Bacillati</taxon>
        <taxon>Actinomycetota</taxon>
        <taxon>Actinomycetes</taxon>
        <taxon>Micrococcales</taxon>
        <taxon>Cellulomonadaceae</taxon>
        <taxon>Oerskovia</taxon>
    </lineage>
</organism>